<dbReference type="RefSeq" id="WP_058492175.1">
    <property type="nucleotide sequence ID" value="NZ_CBCRUR010000003.1"/>
</dbReference>
<dbReference type="OrthoDB" id="9777133at2"/>
<name>A0A0W1AL51_9GAMM</name>
<dbReference type="PANTHER" id="PTHR30283:SF4">
    <property type="entry name" value="PEROXIDE STRESS RESISTANCE PROTEIN YAAA"/>
    <property type="match status" value="1"/>
</dbReference>
<dbReference type="InterPro" id="IPR005583">
    <property type="entry name" value="YaaA"/>
</dbReference>
<dbReference type="Pfam" id="PF03883">
    <property type="entry name" value="H2O2_YaaD"/>
    <property type="match status" value="1"/>
</dbReference>
<dbReference type="HAMAP" id="MF_00652">
    <property type="entry name" value="UPF0246"/>
    <property type="match status" value="1"/>
</dbReference>
<sequence length="257" mass="29549">MFTLLSPAKKLLPITKPFPNETTEPVLINRALLLAKIMKSKTSEDIAQLMDLSRDLAVLNYDRYQRFQCADVSGLDSYPALYLFQGDVYQGLQAKTWNYDDIIYSQSHLGILSGLYGLLKPLDRIQPYRLEMGVQLNNPQGKNLYDFWREPVTAALNEHLAHDPNPVLINLASSEYFKAIDIKKINYPVVTINFYEHKNNQIKMIGIYAKKARGLMAKYLMHNRIDSVDGIKQFNDTGYRFNESSSSAHHLDFIRDH</sequence>
<accession>A0A0W1AL51</accession>
<organism evidence="2 3">
    <name type="scientific">Legionella worsleiensis</name>
    <dbReference type="NCBI Taxonomy" id="45076"/>
    <lineage>
        <taxon>Bacteria</taxon>
        <taxon>Pseudomonadati</taxon>
        <taxon>Pseudomonadota</taxon>
        <taxon>Gammaproteobacteria</taxon>
        <taxon>Legionellales</taxon>
        <taxon>Legionellaceae</taxon>
        <taxon>Legionella</taxon>
    </lineage>
</organism>
<reference evidence="2 3" key="1">
    <citation type="submission" date="2015-11" db="EMBL/GenBank/DDBJ databases">
        <title>Genomic analysis of 38 Legionella species identifies large and diverse effector repertoires.</title>
        <authorList>
            <person name="Burstein D."/>
            <person name="Amaro F."/>
            <person name="Zusman T."/>
            <person name="Lifshitz Z."/>
            <person name="Cohen O."/>
            <person name="Gilbert J.A."/>
            <person name="Pupko T."/>
            <person name="Shuman H.A."/>
            <person name="Segal G."/>
        </authorList>
    </citation>
    <scope>NUCLEOTIDE SEQUENCE [LARGE SCALE GENOMIC DNA]</scope>
    <source>
        <strain evidence="2 3">ATCC 49508</strain>
    </source>
</reference>
<evidence type="ECO:0000313" key="3">
    <source>
        <dbReference type="Proteomes" id="UP000054662"/>
    </source>
</evidence>
<dbReference type="PATRIC" id="fig|45076.6.peg.392"/>
<evidence type="ECO:0000256" key="1">
    <source>
        <dbReference type="HAMAP-Rule" id="MF_00652"/>
    </source>
</evidence>
<dbReference type="NCBIfam" id="NF002542">
    <property type="entry name" value="PRK02101.1-3"/>
    <property type="match status" value="1"/>
</dbReference>
<gene>
    <name evidence="2" type="ORF">Lwor_0358</name>
</gene>
<dbReference type="GO" id="GO:0033194">
    <property type="term" value="P:response to hydroperoxide"/>
    <property type="evidence" value="ECO:0007669"/>
    <property type="project" value="TreeGrafter"/>
</dbReference>
<protein>
    <recommendedName>
        <fullName evidence="1">UPF0246 protein Lwor_0358</fullName>
    </recommendedName>
</protein>
<comment type="similarity">
    <text evidence="1">Belongs to the UPF0246 family.</text>
</comment>
<proteinExistence type="inferred from homology"/>
<dbReference type="GO" id="GO:0005829">
    <property type="term" value="C:cytosol"/>
    <property type="evidence" value="ECO:0007669"/>
    <property type="project" value="TreeGrafter"/>
</dbReference>
<comment type="caution">
    <text evidence="2">The sequence shown here is derived from an EMBL/GenBank/DDBJ whole genome shotgun (WGS) entry which is preliminary data.</text>
</comment>
<dbReference type="STRING" id="45076.Lwor_0358"/>
<dbReference type="PANTHER" id="PTHR30283">
    <property type="entry name" value="PEROXIDE STRESS RESPONSE PROTEIN YAAA"/>
    <property type="match status" value="1"/>
</dbReference>
<dbReference type="EMBL" id="LNZC01000002">
    <property type="protein sequence ID" value="KTD82055.1"/>
    <property type="molecule type" value="Genomic_DNA"/>
</dbReference>
<dbReference type="Proteomes" id="UP000054662">
    <property type="component" value="Unassembled WGS sequence"/>
</dbReference>
<dbReference type="AlphaFoldDB" id="A0A0W1AL51"/>
<evidence type="ECO:0000313" key="2">
    <source>
        <dbReference type="EMBL" id="KTD82055.1"/>
    </source>
</evidence>
<keyword evidence="3" id="KW-1185">Reference proteome</keyword>